<evidence type="ECO:0000256" key="1">
    <source>
        <dbReference type="SAM" id="Phobius"/>
    </source>
</evidence>
<sequence>MPLLSVLLPAVAIAVMVAFGLVGLFDMPVGWPSVSAAVHDQLLLAGPIATMASYFYCSNLAGRRVLLALPTATRVGHVSVLRSFTLLLIWMLAAYLVPFIPLFVYMTATASYGSIDVFAALTGPVGMGLAVALGPVLGTALPYPVLAPAAAVLVFLLFQLPNVAEPAAAAFVPTLGSPVRLGVVENPVLVAYRLVTMLVLTAFTLGLAGMLARRVRPNELVSWRVGGALGAVVLLVSVPFASPPRIVLADDTSPQACRSVKGVDVCLHQGHRRMLDTAVPVVRALVEAYGSRPEYLTAAYGSSLPAPDADTIAEFQPYTTAPLKRAIASSVASHLAGIRSCSKALNSGRIRFHEYETRSAERHALAIWLRQRAGLADERLPASAGEFLDGANTARAVQAWLAAHGQQLADCEPLQGAA</sequence>
<accession>A0ABN1W1B1</accession>
<evidence type="ECO:0000313" key="3">
    <source>
        <dbReference type="Proteomes" id="UP001500653"/>
    </source>
</evidence>
<feature type="transmembrane region" description="Helical" evidence="1">
    <location>
        <begin position="190"/>
        <end position="211"/>
    </location>
</feature>
<name>A0ABN1W1B1_9PSEU</name>
<protein>
    <submittedName>
        <fullName evidence="2">Uncharacterized protein</fullName>
    </submittedName>
</protein>
<proteinExistence type="predicted"/>
<evidence type="ECO:0000313" key="2">
    <source>
        <dbReference type="EMBL" id="GAA1227294.1"/>
    </source>
</evidence>
<organism evidence="2 3">
    <name type="scientific">Prauserella halophila</name>
    <dbReference type="NCBI Taxonomy" id="185641"/>
    <lineage>
        <taxon>Bacteria</taxon>
        <taxon>Bacillati</taxon>
        <taxon>Actinomycetota</taxon>
        <taxon>Actinomycetes</taxon>
        <taxon>Pseudonocardiales</taxon>
        <taxon>Pseudonocardiaceae</taxon>
        <taxon>Prauserella</taxon>
    </lineage>
</organism>
<feature type="transmembrane region" description="Helical" evidence="1">
    <location>
        <begin position="223"/>
        <end position="242"/>
    </location>
</feature>
<keyword evidence="1" id="KW-1133">Transmembrane helix</keyword>
<reference evidence="2 3" key="1">
    <citation type="journal article" date="2019" name="Int. J. Syst. Evol. Microbiol.">
        <title>The Global Catalogue of Microorganisms (GCM) 10K type strain sequencing project: providing services to taxonomists for standard genome sequencing and annotation.</title>
        <authorList>
            <consortium name="The Broad Institute Genomics Platform"/>
            <consortium name="The Broad Institute Genome Sequencing Center for Infectious Disease"/>
            <person name="Wu L."/>
            <person name="Ma J."/>
        </authorList>
    </citation>
    <scope>NUCLEOTIDE SEQUENCE [LARGE SCALE GENOMIC DNA]</scope>
    <source>
        <strain evidence="2 3">JCM 13023</strain>
    </source>
</reference>
<dbReference type="Proteomes" id="UP001500653">
    <property type="component" value="Unassembled WGS sequence"/>
</dbReference>
<dbReference type="EMBL" id="BAAALN010000002">
    <property type="protein sequence ID" value="GAA1227294.1"/>
    <property type="molecule type" value="Genomic_DNA"/>
</dbReference>
<comment type="caution">
    <text evidence="2">The sequence shown here is derived from an EMBL/GenBank/DDBJ whole genome shotgun (WGS) entry which is preliminary data.</text>
</comment>
<dbReference type="RefSeq" id="WP_253864783.1">
    <property type="nucleotide sequence ID" value="NZ_BAAALN010000002.1"/>
</dbReference>
<keyword evidence="1" id="KW-0812">Transmembrane</keyword>
<gene>
    <name evidence="2" type="ORF">GCM10009676_06810</name>
</gene>
<feature type="transmembrane region" description="Helical" evidence="1">
    <location>
        <begin position="83"/>
        <end position="106"/>
    </location>
</feature>
<feature type="transmembrane region" description="Helical" evidence="1">
    <location>
        <begin position="44"/>
        <end position="62"/>
    </location>
</feature>
<keyword evidence="1" id="KW-0472">Membrane</keyword>
<keyword evidence="3" id="KW-1185">Reference proteome</keyword>